<dbReference type="PRINTS" id="PR00605">
    <property type="entry name" value="CYTCHROMECIC"/>
</dbReference>
<evidence type="ECO:0000256" key="13">
    <source>
        <dbReference type="ARBA" id="ARBA00022982"/>
    </source>
</evidence>
<dbReference type="NCBIfam" id="TIGR00782">
    <property type="entry name" value="ccoP"/>
    <property type="match status" value="1"/>
</dbReference>
<comment type="subunit">
    <text evidence="19">Component of the cbb3-type cytochrome c oxidase.</text>
</comment>
<keyword evidence="12 19" id="KW-0375">Hydrogen ion transport</keyword>
<feature type="domain" description="Cytochrome c" evidence="21">
    <location>
        <begin position="129"/>
        <end position="209"/>
    </location>
</feature>
<evidence type="ECO:0000256" key="2">
    <source>
        <dbReference type="ARBA" id="ARBA00004673"/>
    </source>
</evidence>
<keyword evidence="10 19" id="KW-0479">Metal-binding</keyword>
<evidence type="ECO:0000256" key="9">
    <source>
        <dbReference type="ARBA" id="ARBA00022692"/>
    </source>
</evidence>
<evidence type="ECO:0000256" key="16">
    <source>
        <dbReference type="ARBA" id="ARBA00023004"/>
    </source>
</evidence>
<keyword evidence="5 19" id="KW-1003">Cell membrane</keyword>
<keyword evidence="4 19" id="KW-0813">Transport</keyword>
<evidence type="ECO:0000313" key="22">
    <source>
        <dbReference type="EMBL" id="UXH80052.1"/>
    </source>
</evidence>
<keyword evidence="14 20" id="KW-1133">Transmembrane helix</keyword>
<dbReference type="InterPro" id="IPR032858">
    <property type="entry name" value="CcoP_N"/>
</dbReference>
<evidence type="ECO:0000256" key="18">
    <source>
        <dbReference type="ARBA" id="ARBA00023136"/>
    </source>
</evidence>
<dbReference type="InterPro" id="IPR036909">
    <property type="entry name" value="Cyt_c-like_dom_sf"/>
</dbReference>
<evidence type="ECO:0000256" key="11">
    <source>
        <dbReference type="ARBA" id="ARBA00022737"/>
    </source>
</evidence>
<keyword evidence="9 20" id="KW-0812">Transmembrane</keyword>
<accession>A0ABY6B4T7</accession>
<evidence type="ECO:0000256" key="5">
    <source>
        <dbReference type="ARBA" id="ARBA00022475"/>
    </source>
</evidence>
<dbReference type="Gene3D" id="6.10.280.130">
    <property type="match status" value="1"/>
</dbReference>
<keyword evidence="8 19" id="KW-0679">Respiratory chain</keyword>
<keyword evidence="17 19" id="KW-0406">Ion transport</keyword>
<evidence type="ECO:0000256" key="8">
    <source>
        <dbReference type="ARBA" id="ARBA00022660"/>
    </source>
</evidence>
<keyword evidence="7 19" id="KW-0349">Heme</keyword>
<name>A0ABY6B4T7_9BURK</name>
<dbReference type="Proteomes" id="UP001064933">
    <property type="component" value="Chromosome"/>
</dbReference>
<evidence type="ECO:0000256" key="1">
    <source>
        <dbReference type="ARBA" id="ARBA00004533"/>
    </source>
</evidence>
<evidence type="ECO:0000256" key="15">
    <source>
        <dbReference type="ARBA" id="ARBA00023002"/>
    </source>
</evidence>
<dbReference type="InterPro" id="IPR050597">
    <property type="entry name" value="Cytochrome_c_Oxidase_Subunit"/>
</dbReference>
<evidence type="ECO:0000256" key="3">
    <source>
        <dbReference type="ARBA" id="ARBA00006113"/>
    </source>
</evidence>
<keyword evidence="13 19" id="KW-0249">Electron transport</keyword>
<comment type="cofactor">
    <cofactor evidence="19">
        <name>heme c</name>
        <dbReference type="ChEBI" id="CHEBI:61717"/>
    </cofactor>
    <text evidence="19">Binds 2 heme C groups per subunit.</text>
</comment>
<evidence type="ECO:0000256" key="4">
    <source>
        <dbReference type="ARBA" id="ARBA00022448"/>
    </source>
</evidence>
<keyword evidence="6 19" id="KW-0997">Cell inner membrane</keyword>
<evidence type="ECO:0000256" key="6">
    <source>
        <dbReference type="ARBA" id="ARBA00022519"/>
    </source>
</evidence>
<dbReference type="Pfam" id="PF14715">
    <property type="entry name" value="FixP_N"/>
    <property type="match status" value="1"/>
</dbReference>
<evidence type="ECO:0000256" key="20">
    <source>
        <dbReference type="SAM" id="Phobius"/>
    </source>
</evidence>
<proteinExistence type="inferred from homology"/>
<organism evidence="22 23">
    <name type="scientific">Roseateles amylovorans</name>
    <dbReference type="NCBI Taxonomy" id="2978473"/>
    <lineage>
        <taxon>Bacteria</taxon>
        <taxon>Pseudomonadati</taxon>
        <taxon>Pseudomonadota</taxon>
        <taxon>Betaproteobacteria</taxon>
        <taxon>Burkholderiales</taxon>
        <taxon>Sphaerotilaceae</taxon>
        <taxon>Roseateles</taxon>
    </lineage>
</organism>
<evidence type="ECO:0000256" key="10">
    <source>
        <dbReference type="ARBA" id="ARBA00022723"/>
    </source>
</evidence>
<sequence>MSDFVSNGWSLFVAATTVLGLLLCLVLLIIASRRKPMADDNSTGHVWDEDLKELNNPLPRWWMGLFVLTVVFAGGYLALYPGLGSYAGTLNWSSGQQYKDEQARALAAMDQVYAKFKDLPVETLARDNQAHGIGERLFANNCASCHGSDAKGSKGFPNLTDNDWLYGGEYDTIVTTITNGRQGVMPPMAAAVGTGDDVRNLANYVLSLSGSPHNSVAAQLGKSKFAACAACHGADGKGNHALGAPNLTDKVWLHGWGEPAVIAMINNGKQNVMPEHGSRLSPEQIRVLGAYVWSLSNQPK</sequence>
<dbReference type="SUPFAM" id="SSF46626">
    <property type="entry name" value="Cytochrome c"/>
    <property type="match status" value="2"/>
</dbReference>
<evidence type="ECO:0000259" key="21">
    <source>
        <dbReference type="PROSITE" id="PS51007"/>
    </source>
</evidence>
<comment type="similarity">
    <text evidence="3 19">Belongs to the CcoP / FixP family.</text>
</comment>
<dbReference type="InterPro" id="IPR008168">
    <property type="entry name" value="Cyt_C_IC"/>
</dbReference>
<evidence type="ECO:0000313" key="23">
    <source>
        <dbReference type="Proteomes" id="UP001064933"/>
    </source>
</evidence>
<keyword evidence="15 19" id="KW-0560">Oxidoreductase</keyword>
<dbReference type="Pfam" id="PF13442">
    <property type="entry name" value="Cytochrome_CBB3"/>
    <property type="match status" value="2"/>
</dbReference>
<feature type="transmembrane region" description="Helical" evidence="20">
    <location>
        <begin position="12"/>
        <end position="31"/>
    </location>
</feature>
<dbReference type="EMBL" id="CP104562">
    <property type="protein sequence ID" value="UXH80052.1"/>
    <property type="molecule type" value="Genomic_DNA"/>
</dbReference>
<evidence type="ECO:0000256" key="7">
    <source>
        <dbReference type="ARBA" id="ARBA00022617"/>
    </source>
</evidence>
<reference evidence="22" key="1">
    <citation type="submission" date="2022-10" db="EMBL/GenBank/DDBJ databases">
        <title>Characterization and whole genome sequencing of a new Roseateles species, isolated from fresh water.</title>
        <authorList>
            <person name="Guliayeva D.Y."/>
            <person name="Akhremchuk A.E."/>
            <person name="Sikolenko M.A."/>
            <person name="Valentovich L.N."/>
            <person name="Sidarenka A.V."/>
        </authorList>
    </citation>
    <scope>NUCLEOTIDE SEQUENCE</scope>
    <source>
        <strain evidence="22">BIM B-1768</strain>
    </source>
</reference>
<evidence type="ECO:0000256" key="12">
    <source>
        <dbReference type="ARBA" id="ARBA00022781"/>
    </source>
</evidence>
<keyword evidence="11" id="KW-0677">Repeat</keyword>
<feature type="domain" description="Cytochrome c" evidence="21">
    <location>
        <begin position="216"/>
        <end position="296"/>
    </location>
</feature>
<protein>
    <recommendedName>
        <fullName evidence="19">Cbb3-type cytochrome c oxidase subunit</fullName>
    </recommendedName>
</protein>
<keyword evidence="23" id="KW-1185">Reference proteome</keyword>
<dbReference type="PANTHER" id="PTHR33751">
    <property type="entry name" value="CBB3-TYPE CYTOCHROME C OXIDASE SUBUNIT FIXP"/>
    <property type="match status" value="1"/>
</dbReference>
<dbReference type="RefSeq" id="WP_261759870.1">
    <property type="nucleotide sequence ID" value="NZ_CP104562.2"/>
</dbReference>
<dbReference type="InterPro" id="IPR004678">
    <property type="entry name" value="Cyt_c_oxidase_cbb3_su3"/>
</dbReference>
<dbReference type="Gene3D" id="1.10.760.10">
    <property type="entry name" value="Cytochrome c-like domain"/>
    <property type="match status" value="2"/>
</dbReference>
<dbReference type="PROSITE" id="PS51007">
    <property type="entry name" value="CYTC"/>
    <property type="match status" value="2"/>
</dbReference>
<keyword evidence="16 19" id="KW-0408">Iron</keyword>
<dbReference type="InterPro" id="IPR009056">
    <property type="entry name" value="Cyt_c-like_dom"/>
</dbReference>
<dbReference type="PIRSF" id="PIRSF000006">
    <property type="entry name" value="Cbb3-Cox_fixP"/>
    <property type="match status" value="1"/>
</dbReference>
<dbReference type="PANTHER" id="PTHR33751:SF1">
    <property type="entry name" value="CBB3-TYPE CYTOCHROME C OXIDASE SUBUNIT FIXP"/>
    <property type="match status" value="1"/>
</dbReference>
<comment type="pathway">
    <text evidence="2 19">Energy metabolism; oxidative phosphorylation.</text>
</comment>
<comment type="subcellular location">
    <subcellularLocation>
        <location evidence="1 19">Cell inner membrane</location>
    </subcellularLocation>
</comment>
<feature type="transmembrane region" description="Helical" evidence="20">
    <location>
        <begin position="61"/>
        <end position="83"/>
    </location>
</feature>
<comment type="function">
    <text evidence="19">C-type cytochrome. Part of the cbb3-type cytochrome c oxidase complex.</text>
</comment>
<dbReference type="InterPro" id="IPR038414">
    <property type="entry name" value="CcoP_N_sf"/>
</dbReference>
<evidence type="ECO:0000256" key="17">
    <source>
        <dbReference type="ARBA" id="ARBA00023065"/>
    </source>
</evidence>
<gene>
    <name evidence="22" type="primary">ccoP</name>
    <name evidence="22" type="ORF">N4261_09295</name>
</gene>
<evidence type="ECO:0000256" key="19">
    <source>
        <dbReference type="PIRNR" id="PIRNR000006"/>
    </source>
</evidence>
<keyword evidence="18 19" id="KW-0472">Membrane</keyword>
<evidence type="ECO:0000256" key="14">
    <source>
        <dbReference type="ARBA" id="ARBA00022989"/>
    </source>
</evidence>